<organism evidence="6">
    <name type="scientific">Anisakis simplex</name>
    <name type="common">Herring worm</name>
    <dbReference type="NCBI Taxonomy" id="6269"/>
    <lineage>
        <taxon>Eukaryota</taxon>
        <taxon>Metazoa</taxon>
        <taxon>Ecdysozoa</taxon>
        <taxon>Nematoda</taxon>
        <taxon>Chromadorea</taxon>
        <taxon>Rhabditida</taxon>
        <taxon>Spirurina</taxon>
        <taxon>Ascaridomorpha</taxon>
        <taxon>Ascaridoidea</taxon>
        <taxon>Anisakidae</taxon>
        <taxon>Anisakis</taxon>
        <taxon>Anisakis simplex complex</taxon>
    </lineage>
</organism>
<dbReference type="Pfam" id="PF00017">
    <property type="entry name" value="SH2"/>
    <property type="match status" value="1"/>
</dbReference>
<name>A0A0M3J244_ANISI</name>
<dbReference type="SUPFAM" id="SSF55550">
    <property type="entry name" value="SH2 domain"/>
    <property type="match status" value="1"/>
</dbReference>
<dbReference type="AlphaFoldDB" id="A0A0M3J244"/>
<dbReference type="EMBL" id="UYRR01001587">
    <property type="protein sequence ID" value="VDK18802.1"/>
    <property type="molecule type" value="Genomic_DNA"/>
</dbReference>
<dbReference type="OrthoDB" id="9204160at2759"/>
<evidence type="ECO:0000313" key="4">
    <source>
        <dbReference type="EMBL" id="VDK18802.1"/>
    </source>
</evidence>
<sequence>MSVKFQVRDSISSKGDFVLTVFWKGRAIHFQINRISSSNSSTGFLFQFEDEQFESVSDLISFYQSHRRAVTLTSGCIISNPVSKSNSITNIPEPYKEIEENYVKMFFPQRARNGIDRCLSQQVLLNQASKFLNRASSTSNVNTVNASHPSPKQHMTLSALLNRPLPTPQRAPLKEDQSEYCELDYDTMESPVQTPTSNAEECGNDVLDASTSSMVRRLEHSSLTSLNSLKTPPPFSNANTISQSCQDVSKQTSNTQLHWRIPRTDSAPLLPARKPSLPTRDSGCIADSSDYDQPKASNSFDQPSLIDAVHYRSSLIDIDNRPLTKELVEKLRLLFCIKYF</sequence>
<evidence type="ECO:0000259" key="3">
    <source>
        <dbReference type="PROSITE" id="PS50001"/>
    </source>
</evidence>
<evidence type="ECO:0000313" key="5">
    <source>
        <dbReference type="Proteomes" id="UP000267096"/>
    </source>
</evidence>
<accession>A0A0M3J244</accession>
<dbReference type="InterPro" id="IPR036860">
    <property type="entry name" value="SH2_dom_sf"/>
</dbReference>
<dbReference type="Proteomes" id="UP000267096">
    <property type="component" value="Unassembled WGS sequence"/>
</dbReference>
<dbReference type="Gene3D" id="3.30.505.10">
    <property type="entry name" value="SH2 domain"/>
    <property type="match status" value="1"/>
</dbReference>
<dbReference type="InterPro" id="IPR051853">
    <property type="entry name" value="SH2-Ras-GEF_adapter"/>
</dbReference>
<protein>
    <submittedName>
        <fullName evidence="6">SH2 domain-containing protein</fullName>
    </submittedName>
</protein>
<dbReference type="PROSITE" id="PS50001">
    <property type="entry name" value="SH2"/>
    <property type="match status" value="1"/>
</dbReference>
<reference evidence="6" key="1">
    <citation type="submission" date="2017-02" db="UniProtKB">
        <authorList>
            <consortium name="WormBaseParasite"/>
        </authorList>
    </citation>
    <scope>IDENTIFICATION</scope>
</reference>
<keyword evidence="1" id="KW-0727">SH2 domain</keyword>
<reference evidence="4 5" key="2">
    <citation type="submission" date="2018-11" db="EMBL/GenBank/DDBJ databases">
        <authorList>
            <consortium name="Pathogen Informatics"/>
        </authorList>
    </citation>
    <scope>NUCLEOTIDE SEQUENCE [LARGE SCALE GENOMIC DNA]</scope>
</reference>
<feature type="compositionally biased region" description="Polar residues" evidence="2">
    <location>
        <begin position="224"/>
        <end position="257"/>
    </location>
</feature>
<dbReference type="WBParaSite" id="ASIM_0000160001-mRNA-1">
    <property type="protein sequence ID" value="ASIM_0000160001-mRNA-1"/>
    <property type="gene ID" value="ASIM_0000160001"/>
</dbReference>
<proteinExistence type="predicted"/>
<evidence type="ECO:0000313" key="6">
    <source>
        <dbReference type="WBParaSite" id="ASIM_0000160001-mRNA-1"/>
    </source>
</evidence>
<dbReference type="PANTHER" id="PTHR14247">
    <property type="entry name" value="BREAST CANCER ANTI-ESTROGEN RESISTANCE PROTEIN 3 HOMOLOG-LIKE PROTEIN"/>
    <property type="match status" value="1"/>
</dbReference>
<evidence type="ECO:0000256" key="1">
    <source>
        <dbReference type="PROSITE-ProRule" id="PRU00191"/>
    </source>
</evidence>
<keyword evidence="5" id="KW-1185">Reference proteome</keyword>
<dbReference type="PANTHER" id="PTHR14247:SF8">
    <property type="entry name" value="RAS-GEF DOMAIN-CONTAINING PROTEIN"/>
    <property type="match status" value="1"/>
</dbReference>
<feature type="region of interest" description="Disordered" evidence="2">
    <location>
        <begin position="224"/>
        <end position="299"/>
    </location>
</feature>
<gene>
    <name evidence="4" type="ORF">ASIM_LOCUS1477</name>
</gene>
<evidence type="ECO:0000256" key="2">
    <source>
        <dbReference type="SAM" id="MobiDB-lite"/>
    </source>
</evidence>
<dbReference type="InterPro" id="IPR000980">
    <property type="entry name" value="SH2"/>
</dbReference>
<feature type="domain" description="SH2" evidence="3">
    <location>
        <begin position="1"/>
        <end position="82"/>
    </location>
</feature>